<reference evidence="1 2" key="2">
    <citation type="submission" date="2020-06" db="EMBL/GenBank/DDBJ databases">
        <title>Polyphasic characterization of a Rahnella strain isolated from tree sap.</title>
        <authorList>
            <person name="Kim I.S."/>
        </authorList>
    </citation>
    <scope>NUCLEOTIDE SEQUENCE [LARGE SCALE GENOMIC DNA]</scope>
    <source>
        <strain evidence="1 2">SAP-1</strain>
    </source>
</reference>
<dbReference type="Proteomes" id="UP000585363">
    <property type="component" value="Unassembled WGS sequence"/>
</dbReference>
<keyword evidence="2" id="KW-1185">Reference proteome</keyword>
<gene>
    <name evidence="1" type="ORF">GW590_21165</name>
</gene>
<proteinExistence type="predicted"/>
<evidence type="ECO:0000313" key="1">
    <source>
        <dbReference type="EMBL" id="NMP29362.1"/>
    </source>
</evidence>
<sequence length="114" mass="12885">MFVRDELAQSGRYLKICRETSSGESDYFTMNDDGVWEAITDGAPILADINVTTEFTGVSAIVSCKYKDEAGYHTDKCFQAEIDLPNHINFIFSGRGDPSLFKDYKESYLSFKIK</sequence>
<comment type="caution">
    <text evidence="1">The sequence shown here is derived from an EMBL/GenBank/DDBJ whole genome shotgun (WGS) entry which is preliminary data.</text>
</comment>
<evidence type="ECO:0000313" key="2">
    <source>
        <dbReference type="Proteomes" id="UP000585363"/>
    </source>
</evidence>
<accession>A0A848MR81</accession>
<name>A0A848MR81_9GAMM</name>
<dbReference type="EMBL" id="JAADJU010000013">
    <property type="protein sequence ID" value="NMP29362.1"/>
    <property type="molecule type" value="Genomic_DNA"/>
</dbReference>
<protein>
    <submittedName>
        <fullName evidence="1">Uncharacterized protein</fullName>
    </submittedName>
</protein>
<reference evidence="1 2" key="1">
    <citation type="submission" date="2020-01" db="EMBL/GenBank/DDBJ databases">
        <authorList>
            <person name="Lee S.D."/>
        </authorList>
    </citation>
    <scope>NUCLEOTIDE SEQUENCE [LARGE SCALE GENOMIC DNA]</scope>
    <source>
        <strain evidence="1 2">SAP-1</strain>
    </source>
</reference>
<dbReference type="AlphaFoldDB" id="A0A848MR81"/>
<organism evidence="1 2">
    <name type="scientific">Rouxiella aceris</name>
    <dbReference type="NCBI Taxonomy" id="2703884"/>
    <lineage>
        <taxon>Bacteria</taxon>
        <taxon>Pseudomonadati</taxon>
        <taxon>Pseudomonadota</taxon>
        <taxon>Gammaproteobacteria</taxon>
        <taxon>Enterobacterales</taxon>
        <taxon>Yersiniaceae</taxon>
        <taxon>Rouxiella</taxon>
    </lineage>
</organism>